<feature type="region of interest" description="Disordered" evidence="2">
    <location>
        <begin position="168"/>
        <end position="192"/>
    </location>
</feature>
<gene>
    <name evidence="4" type="ORF">P170DRAFT_440873</name>
</gene>
<sequence length="260" mass="29607">MSDLRQRNTKSAKPKAQNDSPAPRRRNEAATKSGGIGVLDLLRLVITLAVASCGLSYYMTSSESLLWGYRPWFTRLPVLTRYLQGPLYLTPAQLAPHDGSDPSLPIYLAVNGSIFDVSANPMIYGPGGHYNFFAGRDATRAFVTGCFQEDQTPDMTGVEEMFIPIENDEEDAKTLSSGEKKTRREQELRQARSQVQKQVQHWENFFRNHKKYFEVGKVVGLEDLPKEKRELCEAARQQRPKRKNLNKKKQEQQKKQKQGN</sequence>
<dbReference type="PANTHER" id="PTHR10281">
    <property type="entry name" value="MEMBRANE-ASSOCIATED PROGESTERONE RECEPTOR COMPONENT-RELATED"/>
    <property type="match status" value="1"/>
</dbReference>
<evidence type="ECO:0000259" key="3">
    <source>
        <dbReference type="SMART" id="SM01117"/>
    </source>
</evidence>
<dbReference type="GO" id="GO:0012505">
    <property type="term" value="C:endomembrane system"/>
    <property type="evidence" value="ECO:0007669"/>
    <property type="project" value="TreeGrafter"/>
</dbReference>
<organism evidence="4 5">
    <name type="scientific">Aspergillus steynii IBT 23096</name>
    <dbReference type="NCBI Taxonomy" id="1392250"/>
    <lineage>
        <taxon>Eukaryota</taxon>
        <taxon>Fungi</taxon>
        <taxon>Dikarya</taxon>
        <taxon>Ascomycota</taxon>
        <taxon>Pezizomycotina</taxon>
        <taxon>Eurotiomycetes</taxon>
        <taxon>Eurotiomycetidae</taxon>
        <taxon>Eurotiales</taxon>
        <taxon>Aspergillaceae</taxon>
        <taxon>Aspergillus</taxon>
        <taxon>Aspergillus subgen. Circumdati</taxon>
    </lineage>
</organism>
<dbReference type="PANTHER" id="PTHR10281:SF76">
    <property type="entry name" value="CALCUTTA CUP-RELATED"/>
    <property type="match status" value="1"/>
</dbReference>
<evidence type="ECO:0000256" key="2">
    <source>
        <dbReference type="SAM" id="MobiDB-lite"/>
    </source>
</evidence>
<accession>A0A2I2FVI3</accession>
<evidence type="ECO:0000313" key="4">
    <source>
        <dbReference type="EMBL" id="PLB44621.1"/>
    </source>
</evidence>
<dbReference type="SMART" id="SM01117">
    <property type="entry name" value="Cyt-b5"/>
    <property type="match status" value="1"/>
</dbReference>
<dbReference type="Pfam" id="PF00173">
    <property type="entry name" value="Cyt-b5"/>
    <property type="match status" value="1"/>
</dbReference>
<dbReference type="VEuPathDB" id="FungiDB:P170DRAFT_440873"/>
<feature type="domain" description="Cytochrome b5 heme-binding" evidence="3">
    <location>
        <begin position="89"/>
        <end position="181"/>
    </location>
</feature>
<dbReference type="GeneID" id="36557876"/>
<dbReference type="RefSeq" id="XP_024699923.1">
    <property type="nucleotide sequence ID" value="XM_024850177.1"/>
</dbReference>
<name>A0A2I2FVI3_9EURO</name>
<proteinExistence type="inferred from homology"/>
<dbReference type="OrthoDB" id="10257697at2759"/>
<dbReference type="Proteomes" id="UP000234275">
    <property type="component" value="Unassembled WGS sequence"/>
</dbReference>
<comment type="caution">
    <text evidence="4">The sequence shown here is derived from an EMBL/GenBank/DDBJ whole genome shotgun (WGS) entry which is preliminary data.</text>
</comment>
<feature type="compositionally biased region" description="Basic and acidic residues" evidence="2">
    <location>
        <begin position="178"/>
        <end position="190"/>
    </location>
</feature>
<evidence type="ECO:0000313" key="5">
    <source>
        <dbReference type="Proteomes" id="UP000234275"/>
    </source>
</evidence>
<comment type="similarity">
    <text evidence="1">Belongs to the cytochrome b5 family. MAPR subfamily.</text>
</comment>
<evidence type="ECO:0000256" key="1">
    <source>
        <dbReference type="ARBA" id="ARBA00038357"/>
    </source>
</evidence>
<reference evidence="4 5" key="1">
    <citation type="submission" date="2016-12" db="EMBL/GenBank/DDBJ databases">
        <title>The genomes of Aspergillus section Nigri reveals drivers in fungal speciation.</title>
        <authorList>
            <consortium name="DOE Joint Genome Institute"/>
            <person name="Vesth T.C."/>
            <person name="Nybo J."/>
            <person name="Theobald S."/>
            <person name="Brandl J."/>
            <person name="Frisvad J.C."/>
            <person name="Nielsen K.F."/>
            <person name="Lyhne E.K."/>
            <person name="Kogle M.E."/>
            <person name="Kuo A."/>
            <person name="Riley R."/>
            <person name="Clum A."/>
            <person name="Nolan M."/>
            <person name="Lipzen A."/>
            <person name="Salamov A."/>
            <person name="Henrissat B."/>
            <person name="Wiebenga A."/>
            <person name="De Vries R.P."/>
            <person name="Grigoriev I.V."/>
            <person name="Mortensen U.H."/>
            <person name="Andersen M.R."/>
            <person name="Baker S.E."/>
        </authorList>
    </citation>
    <scope>NUCLEOTIDE SEQUENCE [LARGE SCALE GENOMIC DNA]</scope>
    <source>
        <strain evidence="4 5">IBT 23096</strain>
    </source>
</reference>
<dbReference type="EMBL" id="MSFO01000009">
    <property type="protein sequence ID" value="PLB44621.1"/>
    <property type="molecule type" value="Genomic_DNA"/>
</dbReference>
<feature type="region of interest" description="Disordered" evidence="2">
    <location>
        <begin position="1"/>
        <end position="30"/>
    </location>
</feature>
<dbReference type="InterPro" id="IPR001199">
    <property type="entry name" value="Cyt_B5-like_heme/steroid-bd"/>
</dbReference>
<dbReference type="SUPFAM" id="SSF55856">
    <property type="entry name" value="Cytochrome b5-like heme/steroid binding domain"/>
    <property type="match status" value="1"/>
</dbReference>
<feature type="compositionally biased region" description="Basic residues" evidence="2">
    <location>
        <begin position="238"/>
        <end position="247"/>
    </location>
</feature>
<protein>
    <submittedName>
        <fullName evidence="4">Cytochrome b5</fullName>
    </submittedName>
</protein>
<feature type="region of interest" description="Disordered" evidence="2">
    <location>
        <begin position="232"/>
        <end position="260"/>
    </location>
</feature>
<keyword evidence="5" id="KW-1185">Reference proteome</keyword>
<dbReference type="InterPro" id="IPR050577">
    <property type="entry name" value="MAPR/NEUFC/NENF-like"/>
</dbReference>
<dbReference type="AlphaFoldDB" id="A0A2I2FVI3"/>
<dbReference type="InterPro" id="IPR036400">
    <property type="entry name" value="Cyt_B5-like_heme/steroid_sf"/>
</dbReference>
<dbReference type="GO" id="GO:0016020">
    <property type="term" value="C:membrane"/>
    <property type="evidence" value="ECO:0007669"/>
    <property type="project" value="TreeGrafter"/>
</dbReference>
<dbReference type="Gene3D" id="3.10.120.10">
    <property type="entry name" value="Cytochrome b5-like heme/steroid binding domain"/>
    <property type="match status" value="1"/>
</dbReference>
<dbReference type="FunFam" id="3.10.120.10:FF:000018">
    <property type="entry name" value="Heme/steroid binding domain protein, putative"/>
    <property type="match status" value="1"/>
</dbReference>